<comment type="caution">
    <text evidence="1">The sequence shown here is derived from an EMBL/GenBank/DDBJ whole genome shotgun (WGS) entry which is preliminary data.</text>
</comment>
<dbReference type="EMBL" id="LFWZ01000019">
    <property type="protein sequence ID" value="KON30860.1"/>
    <property type="molecule type" value="Genomic_DNA"/>
</dbReference>
<evidence type="ECO:0008006" key="3">
    <source>
        <dbReference type="Google" id="ProtNLM"/>
    </source>
</evidence>
<sequence length="279" mass="32020">MARVCVLGYDGLEPTLVESLGLRGLLQREHGRVRVPIAGGIDDPSTPIVWTSFITGQPPSVHGVDMPMVWDSPVDGLRSFLRKHRTLHGIAKRLRLGYRVRKRTGVEPVFPSRKHIRCDTIFDVVKPSIAISVPVYNEDLHRTYPVGEVFKARQDPEFRREYEARVRSIFQKEVEELFAALDLEWRILMIHLHVTDLLGHVHWGTERLALLYEEMDLLTRKVKERLGPRDLVLVISDHGMGRHGHTEHGFYSLSMELGLRDPEITDFFPVIRAVAEDEN</sequence>
<evidence type="ECO:0000313" key="2">
    <source>
        <dbReference type="Proteomes" id="UP000037210"/>
    </source>
</evidence>
<dbReference type="Pfam" id="PF01663">
    <property type="entry name" value="Phosphodiest"/>
    <property type="match status" value="1"/>
</dbReference>
<organism evidence="1 2">
    <name type="scientific">miscellaneous Crenarchaeota group-15 archaeon DG-45</name>
    <dbReference type="NCBI Taxonomy" id="1685127"/>
    <lineage>
        <taxon>Archaea</taxon>
        <taxon>Candidatus Bathyarchaeota</taxon>
        <taxon>MCG-15</taxon>
    </lineage>
</organism>
<protein>
    <recommendedName>
        <fullName evidence="3">Nucleotide pyrophosphatase</fullName>
    </recommendedName>
</protein>
<proteinExistence type="predicted"/>
<accession>A0A0M0BR53</accession>
<reference evidence="1 2" key="1">
    <citation type="submission" date="2015-06" db="EMBL/GenBank/DDBJ databases">
        <title>New insights into the roles of widespread benthic archaea in carbon and nitrogen cycling.</title>
        <authorList>
            <person name="Lazar C.S."/>
            <person name="Baker B.J."/>
            <person name="Seitz K.W."/>
            <person name="Hyde A.S."/>
            <person name="Dick G.J."/>
            <person name="Hinrichs K.-U."/>
            <person name="Teske A.P."/>
        </authorList>
    </citation>
    <scope>NUCLEOTIDE SEQUENCE [LARGE SCALE GENOMIC DNA]</scope>
    <source>
        <strain evidence="1">DG-45</strain>
    </source>
</reference>
<dbReference type="InterPro" id="IPR002591">
    <property type="entry name" value="Phosphodiest/P_Trfase"/>
</dbReference>
<name>A0A0M0BR53_9ARCH</name>
<dbReference type="Gene3D" id="3.40.720.10">
    <property type="entry name" value="Alkaline Phosphatase, subunit A"/>
    <property type="match status" value="1"/>
</dbReference>
<dbReference type="InterPro" id="IPR017850">
    <property type="entry name" value="Alkaline_phosphatase_core_sf"/>
</dbReference>
<dbReference type="SUPFAM" id="SSF53649">
    <property type="entry name" value="Alkaline phosphatase-like"/>
    <property type="match status" value="1"/>
</dbReference>
<gene>
    <name evidence="1" type="ORF">AC482_02595</name>
</gene>
<evidence type="ECO:0000313" key="1">
    <source>
        <dbReference type="EMBL" id="KON30860.1"/>
    </source>
</evidence>
<dbReference type="AlphaFoldDB" id="A0A0M0BR53"/>
<dbReference type="Proteomes" id="UP000037210">
    <property type="component" value="Unassembled WGS sequence"/>
</dbReference>